<comment type="caution">
    <text evidence="1">The sequence shown here is derived from an EMBL/GenBank/DDBJ whole genome shotgun (WGS) entry which is preliminary data.</text>
</comment>
<sequence length="515" mass="59403">MVPNTALRERIRLYTRRLNEAFEAGGEDGYHEARAFLGRNDLFYLLVYILKRKDCLQQWIFERTQEVQKAPDGYLDLWAREHYKSTISTFGLNIQTILNNPEITIGIFSHTRDIAKGFLRQIKQELETNDDLKFLYPEVLWRDPRNQSTVWSLDNGIVVKRKGNPKESTVEAWGVVDSQPTSKHFDVLDYDDLVTLDTVSGRDASEKIKKCTTAWATSLNLGRRGGVVRYKGSKYHQVDPYEEILRRGAAKERRYAATMDGEVNGEPVLMSAEELAQKRRDMGAYVYNCQMLLDPRADTTLGFKREDLRFWKGGNHDNLVRIILVDPASKKKRESDFTAMWVLGYGADDNWYMIDLIFDKMGLTEKVAKVMELHRAYRPIFVGYEEYGLQADIEAIEWRQDEETYHFDVTPLGGKLHKDDRIMRLQPIFEAHRVYLLERLLRPNWEGHTVDVVKQFLDEEIEHFPVGAHKDGLDALSRICDEEVLAAAKAPLKIDISKCNPLAGRKGGDLSWMGA</sequence>
<dbReference type="InterPro" id="IPR027417">
    <property type="entry name" value="P-loop_NTPase"/>
</dbReference>
<dbReference type="AlphaFoldDB" id="A0A0F9J9T3"/>
<name>A0A0F9J9T3_9ZZZZ</name>
<protein>
    <recommendedName>
        <fullName evidence="2">Terminase large subunit gp17-like C-terminal domain-containing protein</fullName>
    </recommendedName>
</protein>
<dbReference type="Gene3D" id="3.40.50.300">
    <property type="entry name" value="P-loop containing nucleotide triphosphate hydrolases"/>
    <property type="match status" value="1"/>
</dbReference>
<organism evidence="1">
    <name type="scientific">marine sediment metagenome</name>
    <dbReference type="NCBI Taxonomy" id="412755"/>
    <lineage>
        <taxon>unclassified sequences</taxon>
        <taxon>metagenomes</taxon>
        <taxon>ecological metagenomes</taxon>
    </lineage>
</organism>
<evidence type="ECO:0008006" key="2">
    <source>
        <dbReference type="Google" id="ProtNLM"/>
    </source>
</evidence>
<evidence type="ECO:0000313" key="1">
    <source>
        <dbReference type="EMBL" id="KKM02606.1"/>
    </source>
</evidence>
<accession>A0A0F9J9T3</accession>
<proteinExistence type="predicted"/>
<gene>
    <name evidence="1" type="ORF">LCGC14_1782770</name>
</gene>
<dbReference type="EMBL" id="LAZR01016887">
    <property type="protein sequence ID" value="KKM02606.1"/>
    <property type="molecule type" value="Genomic_DNA"/>
</dbReference>
<dbReference type="Gene3D" id="3.30.420.240">
    <property type="match status" value="1"/>
</dbReference>
<reference evidence="1" key="1">
    <citation type="journal article" date="2015" name="Nature">
        <title>Complex archaea that bridge the gap between prokaryotes and eukaryotes.</title>
        <authorList>
            <person name="Spang A."/>
            <person name="Saw J.H."/>
            <person name="Jorgensen S.L."/>
            <person name="Zaremba-Niedzwiedzka K."/>
            <person name="Martijn J."/>
            <person name="Lind A.E."/>
            <person name="van Eijk R."/>
            <person name="Schleper C."/>
            <person name="Guy L."/>
            <person name="Ettema T.J."/>
        </authorList>
    </citation>
    <scope>NUCLEOTIDE SEQUENCE</scope>
</reference>